<dbReference type="EMBL" id="BAABCM010000013">
    <property type="protein sequence ID" value="GAA3842057.1"/>
    <property type="molecule type" value="Genomic_DNA"/>
</dbReference>
<name>A0ABP7JD88_9PSEU</name>
<protein>
    <recommendedName>
        <fullName evidence="3">RHS repeat protein</fullName>
    </recommendedName>
</protein>
<evidence type="ECO:0008006" key="3">
    <source>
        <dbReference type="Google" id="ProtNLM"/>
    </source>
</evidence>
<gene>
    <name evidence="1" type="ORF">GCM10022380_70280</name>
</gene>
<reference evidence="2" key="1">
    <citation type="journal article" date="2019" name="Int. J. Syst. Evol. Microbiol.">
        <title>The Global Catalogue of Microorganisms (GCM) 10K type strain sequencing project: providing services to taxonomists for standard genome sequencing and annotation.</title>
        <authorList>
            <consortium name="The Broad Institute Genomics Platform"/>
            <consortium name="The Broad Institute Genome Sequencing Center for Infectious Disease"/>
            <person name="Wu L."/>
            <person name="Ma J."/>
        </authorList>
    </citation>
    <scope>NUCLEOTIDE SEQUENCE [LARGE SCALE GENOMIC DNA]</scope>
    <source>
        <strain evidence="2">JCM 17017</strain>
    </source>
</reference>
<dbReference type="RefSeq" id="WP_237336815.1">
    <property type="nucleotide sequence ID" value="NZ_BAABCM010000013.1"/>
</dbReference>
<organism evidence="1 2">
    <name type="scientific">Amycolatopsis tucumanensis</name>
    <dbReference type="NCBI Taxonomy" id="401106"/>
    <lineage>
        <taxon>Bacteria</taxon>
        <taxon>Bacillati</taxon>
        <taxon>Actinomycetota</taxon>
        <taxon>Actinomycetes</taxon>
        <taxon>Pseudonocardiales</taxon>
        <taxon>Pseudonocardiaceae</taxon>
        <taxon>Amycolatopsis</taxon>
    </lineage>
</organism>
<dbReference type="Proteomes" id="UP001501624">
    <property type="component" value="Unassembled WGS sequence"/>
</dbReference>
<sequence>MAIPDEGEGTPLAKWVTEGKPLKMEPNSFRGYGKNIATLQSNLQSDMLPASTSLQGVGKDTSMSTGGFPPGTQMAQLAARNAGEVAQFLPNIGQNCMAISSVACIMGDVFEGMDGDNAEMLNAIQWALGMPGAKRPDNAPAYLDPKNTLQSLAAEQDKKTAEPGEDELIGSYNFPGGHVELYRTGDGGTRSITRTADGITETVTDKDNNTVYTSTTTPSGQTTTVNYRDGKPVGKTVTSTQTVQRARGMTDEVTTNTEYDADGDVVSTTYDHAVTTTFQDGTHTRDYYSVDDKGNKSETRHIGVQGDPVTGQDWTELAQKRMEATRRATGGM</sequence>
<comment type="caution">
    <text evidence="1">The sequence shown here is derived from an EMBL/GenBank/DDBJ whole genome shotgun (WGS) entry which is preliminary data.</text>
</comment>
<evidence type="ECO:0000313" key="1">
    <source>
        <dbReference type="EMBL" id="GAA3842057.1"/>
    </source>
</evidence>
<accession>A0ABP7JD88</accession>
<keyword evidence="2" id="KW-1185">Reference proteome</keyword>
<evidence type="ECO:0000313" key="2">
    <source>
        <dbReference type="Proteomes" id="UP001501624"/>
    </source>
</evidence>
<proteinExistence type="predicted"/>